<dbReference type="Proteomes" id="UP000299102">
    <property type="component" value="Unassembled WGS sequence"/>
</dbReference>
<gene>
    <name evidence="1" type="ORF">EVAR_68799_1</name>
</gene>
<dbReference type="AlphaFoldDB" id="A0A4C1ZY29"/>
<accession>A0A4C1ZY29</accession>
<name>A0A4C1ZY29_EUMVA</name>
<comment type="caution">
    <text evidence="1">The sequence shown here is derived from an EMBL/GenBank/DDBJ whole genome shotgun (WGS) entry which is preliminary data.</text>
</comment>
<keyword evidence="2" id="KW-1185">Reference proteome</keyword>
<sequence>MSTIDGFLVFGNGFALVTTAAHGPPYHAPTSRCESGWEATWLCSSLKLGSSAERGTDPSQRIDSVEFRTEFRSRLAQIRRLLGYDTREHEIRRPYARIRLKRISMKITGITILCAI</sequence>
<reference evidence="1 2" key="1">
    <citation type="journal article" date="2019" name="Commun. Biol.">
        <title>The bagworm genome reveals a unique fibroin gene that provides high tensile strength.</title>
        <authorList>
            <person name="Kono N."/>
            <person name="Nakamura H."/>
            <person name="Ohtoshi R."/>
            <person name="Tomita M."/>
            <person name="Numata K."/>
            <person name="Arakawa K."/>
        </authorList>
    </citation>
    <scope>NUCLEOTIDE SEQUENCE [LARGE SCALE GENOMIC DNA]</scope>
</reference>
<evidence type="ECO:0000313" key="1">
    <source>
        <dbReference type="EMBL" id="GBP91944.1"/>
    </source>
</evidence>
<dbReference type="EMBL" id="BGZK01002225">
    <property type="protein sequence ID" value="GBP91944.1"/>
    <property type="molecule type" value="Genomic_DNA"/>
</dbReference>
<evidence type="ECO:0000313" key="2">
    <source>
        <dbReference type="Proteomes" id="UP000299102"/>
    </source>
</evidence>
<proteinExistence type="predicted"/>
<protein>
    <submittedName>
        <fullName evidence="1">Uncharacterized protein</fullName>
    </submittedName>
</protein>
<organism evidence="1 2">
    <name type="scientific">Eumeta variegata</name>
    <name type="common">Bagworm moth</name>
    <name type="synonym">Eumeta japonica</name>
    <dbReference type="NCBI Taxonomy" id="151549"/>
    <lineage>
        <taxon>Eukaryota</taxon>
        <taxon>Metazoa</taxon>
        <taxon>Ecdysozoa</taxon>
        <taxon>Arthropoda</taxon>
        <taxon>Hexapoda</taxon>
        <taxon>Insecta</taxon>
        <taxon>Pterygota</taxon>
        <taxon>Neoptera</taxon>
        <taxon>Endopterygota</taxon>
        <taxon>Lepidoptera</taxon>
        <taxon>Glossata</taxon>
        <taxon>Ditrysia</taxon>
        <taxon>Tineoidea</taxon>
        <taxon>Psychidae</taxon>
        <taxon>Oiketicinae</taxon>
        <taxon>Eumeta</taxon>
    </lineage>
</organism>